<protein>
    <submittedName>
        <fullName evidence="1">Uncharacterized protein</fullName>
    </submittedName>
</protein>
<proteinExistence type="predicted"/>
<accession>A0A0F9MH55</accession>
<name>A0A0F9MH55_9ZZZZ</name>
<dbReference type="EMBL" id="LAZR01010167">
    <property type="protein sequence ID" value="KKM68437.1"/>
    <property type="molecule type" value="Genomic_DNA"/>
</dbReference>
<gene>
    <name evidence="1" type="ORF">LCGC14_1460910</name>
</gene>
<evidence type="ECO:0000313" key="1">
    <source>
        <dbReference type="EMBL" id="KKM68437.1"/>
    </source>
</evidence>
<reference evidence="1" key="1">
    <citation type="journal article" date="2015" name="Nature">
        <title>Complex archaea that bridge the gap between prokaryotes and eukaryotes.</title>
        <authorList>
            <person name="Spang A."/>
            <person name="Saw J.H."/>
            <person name="Jorgensen S.L."/>
            <person name="Zaremba-Niedzwiedzka K."/>
            <person name="Martijn J."/>
            <person name="Lind A.E."/>
            <person name="van Eijk R."/>
            <person name="Schleper C."/>
            <person name="Guy L."/>
            <person name="Ettema T.J."/>
        </authorList>
    </citation>
    <scope>NUCLEOTIDE SEQUENCE</scope>
</reference>
<dbReference type="AlphaFoldDB" id="A0A0F9MH55"/>
<organism evidence="1">
    <name type="scientific">marine sediment metagenome</name>
    <dbReference type="NCBI Taxonomy" id="412755"/>
    <lineage>
        <taxon>unclassified sequences</taxon>
        <taxon>metagenomes</taxon>
        <taxon>ecological metagenomes</taxon>
    </lineage>
</organism>
<comment type="caution">
    <text evidence="1">The sequence shown here is derived from an EMBL/GenBank/DDBJ whole genome shotgun (WGS) entry which is preliminary data.</text>
</comment>
<sequence length="121" mass="13493">MAIPPPKPIRTDPEALAAYVEWLARMEVGVASVVTIERLQEWMDRRFIKDDKMLPTDEQVEAVFGAKQAVYRFQEAGLKPFNSRTAIGASLRFGVTGMRGAFGLTRARAIFFERTGGVAPF</sequence>